<dbReference type="OrthoDB" id="21418at2759"/>
<feature type="compositionally biased region" description="Basic and acidic residues" evidence="1">
    <location>
        <begin position="159"/>
        <end position="203"/>
    </location>
</feature>
<evidence type="ECO:0000313" key="3">
    <source>
        <dbReference type="Proteomes" id="UP000019375"/>
    </source>
</evidence>
<evidence type="ECO:0000313" key="2">
    <source>
        <dbReference type="EMBL" id="CDF88665.1"/>
    </source>
</evidence>
<dbReference type="Proteomes" id="UP000019375">
    <property type="component" value="Unassembled WGS sequence"/>
</dbReference>
<keyword evidence="3" id="KW-1185">Reference proteome</keyword>
<dbReference type="AlphaFoldDB" id="A0A8J2T3Z9"/>
<dbReference type="PANTHER" id="PTHR38645:SF1">
    <property type="entry name" value="YALI0F12243P"/>
    <property type="match status" value="1"/>
</dbReference>
<gene>
    <name evidence="2" type="ORF">BN860_15566g</name>
</gene>
<dbReference type="PANTHER" id="PTHR38645">
    <property type="entry name" value="CHROMOSOME 9, WHOLE GENOME SHOTGUN SEQUENCE"/>
    <property type="match status" value="1"/>
</dbReference>
<accession>A0A8J2T3Z9</accession>
<feature type="compositionally biased region" description="Low complexity" evidence="1">
    <location>
        <begin position="119"/>
        <end position="128"/>
    </location>
</feature>
<feature type="region of interest" description="Disordered" evidence="1">
    <location>
        <begin position="119"/>
        <end position="218"/>
    </location>
</feature>
<sequence>MERLNALGSSLPPEQPPTNQVIESLNSELSQEFKLAANAVTKLYRVANERNSLLKHQGYLHCLEDVLSLLEQNPEAPVDAIHLWCLKQRNDMLSHGSISQDGPNGSKFDFNFDNPNVASTNNTNVSVPKFRSSHPPLSVEHNLAHKAKKTRWTKRHSTWAKEDQSRDVAKEESIQRLQRESELDREQDKMDSMERMEPKDSVPKKKHRVSNKKNQLAG</sequence>
<feature type="compositionally biased region" description="Basic residues" evidence="1">
    <location>
        <begin position="144"/>
        <end position="158"/>
    </location>
</feature>
<dbReference type="EMBL" id="HG316455">
    <property type="protein sequence ID" value="CDF88665.1"/>
    <property type="molecule type" value="Genomic_DNA"/>
</dbReference>
<evidence type="ECO:0000256" key="1">
    <source>
        <dbReference type="SAM" id="MobiDB-lite"/>
    </source>
</evidence>
<protein>
    <submittedName>
        <fullName evidence="2">BN860_15566g1_1</fullName>
    </submittedName>
</protein>
<reference evidence="3" key="1">
    <citation type="journal article" date="2013" name="Genome Announc.">
        <title>Genome sequence of the food spoilage yeast Zygosaccharomyces bailii CLIB 213(T).</title>
        <authorList>
            <person name="Galeote V."/>
            <person name="Bigey F."/>
            <person name="Devillers H."/>
            <person name="Neuveglise C."/>
            <person name="Dequin S."/>
        </authorList>
    </citation>
    <scope>NUCLEOTIDE SEQUENCE [LARGE SCALE GENOMIC DNA]</scope>
    <source>
        <strain evidence="3">CLIB 213 / ATCC 58445 / CBS 680 / CCRC 21525 / NBRC 1098 / NCYC 1416 / NRRL Y-2227</strain>
    </source>
</reference>
<organism evidence="2 3">
    <name type="scientific">Zygosaccharomyces bailii (strain CLIB 213 / ATCC 58445 / CBS 680 / BCRC 21525 / NBRC 1098 / NCYC 1416 / NRRL Y-2227)</name>
    <dbReference type="NCBI Taxonomy" id="1333698"/>
    <lineage>
        <taxon>Eukaryota</taxon>
        <taxon>Fungi</taxon>
        <taxon>Dikarya</taxon>
        <taxon>Ascomycota</taxon>
        <taxon>Saccharomycotina</taxon>
        <taxon>Saccharomycetes</taxon>
        <taxon>Saccharomycetales</taxon>
        <taxon>Saccharomycetaceae</taxon>
        <taxon>Zygosaccharomyces</taxon>
    </lineage>
</organism>
<name>A0A8J2T3Z9_ZYGB2</name>
<proteinExistence type="predicted"/>